<dbReference type="SUPFAM" id="SSF52540">
    <property type="entry name" value="P-loop containing nucleoside triphosphate hydrolases"/>
    <property type="match status" value="1"/>
</dbReference>
<dbReference type="GO" id="GO:0012505">
    <property type="term" value="C:endomembrane system"/>
    <property type="evidence" value="ECO:0000318"/>
    <property type="project" value="GO_Central"/>
</dbReference>
<reference evidence="3" key="2">
    <citation type="journal article" date="2007" name="Science">
        <title>Draft genome sequence of the sexually transmitted pathogen Trichomonas vaginalis.</title>
        <authorList>
            <person name="Carlton J.M."/>
            <person name="Hirt R.P."/>
            <person name="Silva J.C."/>
            <person name="Delcher A.L."/>
            <person name="Schatz M."/>
            <person name="Zhao Q."/>
            <person name="Wortman J.R."/>
            <person name="Bidwell S.L."/>
            <person name="Alsmark U.C.M."/>
            <person name="Besteiro S."/>
            <person name="Sicheritz-Ponten T."/>
            <person name="Noel C.J."/>
            <person name="Dacks J.B."/>
            <person name="Foster P.G."/>
            <person name="Simillion C."/>
            <person name="Van de Peer Y."/>
            <person name="Miranda-Saavedra D."/>
            <person name="Barton G.J."/>
            <person name="Westrop G.D."/>
            <person name="Mueller S."/>
            <person name="Dessi D."/>
            <person name="Fiori P.L."/>
            <person name="Ren Q."/>
            <person name="Paulsen I."/>
            <person name="Zhang H."/>
            <person name="Bastida-Corcuera F.D."/>
            <person name="Simoes-Barbosa A."/>
            <person name="Brown M.T."/>
            <person name="Hayes R.D."/>
            <person name="Mukherjee M."/>
            <person name="Okumura C.Y."/>
            <person name="Schneider R."/>
            <person name="Smith A.J."/>
            <person name="Vanacova S."/>
            <person name="Villalvazo M."/>
            <person name="Haas B.J."/>
            <person name="Pertea M."/>
            <person name="Feldblyum T.V."/>
            <person name="Utterback T.R."/>
            <person name="Shu C.L."/>
            <person name="Osoegawa K."/>
            <person name="de Jong P.J."/>
            <person name="Hrdy I."/>
            <person name="Horvathova L."/>
            <person name="Zubacova Z."/>
            <person name="Dolezal P."/>
            <person name="Malik S.B."/>
            <person name="Logsdon J.M. Jr."/>
            <person name="Henze K."/>
            <person name="Gupta A."/>
            <person name="Wang C.C."/>
            <person name="Dunne R.L."/>
            <person name="Upcroft J.A."/>
            <person name="Upcroft P."/>
            <person name="White O."/>
            <person name="Salzberg S.L."/>
            <person name="Tang P."/>
            <person name="Chiu C.-H."/>
            <person name="Lee Y.-S."/>
            <person name="Embley T.M."/>
            <person name="Coombs G.H."/>
            <person name="Mottram J.C."/>
            <person name="Tachezy J."/>
            <person name="Fraser-Liggett C.M."/>
            <person name="Johnson P.J."/>
        </authorList>
    </citation>
    <scope>NUCLEOTIDE SEQUENCE [LARGE SCALE GENOMIC DNA]</scope>
    <source>
        <strain evidence="3">G3</strain>
    </source>
</reference>
<dbReference type="PRINTS" id="PR00449">
    <property type="entry name" value="RASTRNSFRMNG"/>
</dbReference>
<dbReference type="STRING" id="5722.A2ESY7"/>
<comment type="similarity">
    <text evidence="1">Belongs to the small GTPase superfamily. Rab family.</text>
</comment>
<dbReference type="InterPro" id="IPR050209">
    <property type="entry name" value="Rab_GTPases_membrane_traffic"/>
</dbReference>
<gene>
    <name evidence="3" type="ORF">TVAG_474510</name>
</gene>
<name>A2ESY7_TRIV3</name>
<dbReference type="SMART" id="SM00176">
    <property type="entry name" value="RAN"/>
    <property type="match status" value="1"/>
</dbReference>
<proteinExistence type="inferred from homology"/>
<dbReference type="Gene3D" id="3.40.50.300">
    <property type="entry name" value="P-loop containing nucleotide triphosphate hydrolases"/>
    <property type="match status" value="1"/>
</dbReference>
<dbReference type="AlphaFoldDB" id="A2ESY7"/>
<dbReference type="KEGG" id="tva:4762099"/>
<dbReference type="VEuPathDB" id="TrichDB:TVAG_474510"/>
<dbReference type="Pfam" id="PF00071">
    <property type="entry name" value="Ras"/>
    <property type="match status" value="1"/>
</dbReference>
<sequence>MRVKVVLIGDSSVGKTSILMKASRGTFSSDTKPTVGAANAVLDIQVNEQTVSLNIWDTAGQEKYRSLTSMYFNAAGLAIVVFDLTNMASFTVIPNFLSLLRERAGVNVKFVLVGNKSDLSNRQVTYEKATEFAQENNAEFYIETSALSGHRIEELFQRCASLSLPALNTKSLSQPVVEKINSSDQNSSCC</sequence>
<dbReference type="PROSITE" id="PS51421">
    <property type="entry name" value="RAS"/>
    <property type="match status" value="1"/>
</dbReference>
<dbReference type="eggNOG" id="KOG0087">
    <property type="taxonomic scope" value="Eukaryota"/>
</dbReference>
<dbReference type="GO" id="GO:0006886">
    <property type="term" value="P:intracellular protein transport"/>
    <property type="evidence" value="ECO:0000318"/>
    <property type="project" value="GO_Central"/>
</dbReference>
<dbReference type="GO" id="GO:0005525">
    <property type="term" value="F:GTP binding"/>
    <property type="evidence" value="ECO:0007669"/>
    <property type="project" value="InterPro"/>
</dbReference>
<accession>A2ESY7</accession>
<dbReference type="SMART" id="SM00175">
    <property type="entry name" value="RAB"/>
    <property type="match status" value="1"/>
</dbReference>
<dbReference type="PANTHER" id="PTHR47979">
    <property type="entry name" value="DRAB11-RELATED"/>
    <property type="match status" value="1"/>
</dbReference>
<protein>
    <submittedName>
        <fullName evidence="3">Small GTP-binding protein, putative</fullName>
    </submittedName>
</protein>
<dbReference type="InterPro" id="IPR005225">
    <property type="entry name" value="Small_GTP-bd"/>
</dbReference>
<dbReference type="InterPro" id="IPR027417">
    <property type="entry name" value="P-loop_NTPase"/>
</dbReference>
<dbReference type="OMA" id="FTKAQDW"/>
<organism evidence="3 4">
    <name type="scientific">Trichomonas vaginalis (strain ATCC PRA-98 / G3)</name>
    <dbReference type="NCBI Taxonomy" id="412133"/>
    <lineage>
        <taxon>Eukaryota</taxon>
        <taxon>Metamonada</taxon>
        <taxon>Parabasalia</taxon>
        <taxon>Trichomonadida</taxon>
        <taxon>Trichomonadidae</taxon>
        <taxon>Trichomonas</taxon>
    </lineage>
</organism>
<keyword evidence="2" id="KW-0812">Transmembrane</keyword>
<dbReference type="SMART" id="SM00173">
    <property type="entry name" value="RAS"/>
    <property type="match status" value="1"/>
</dbReference>
<keyword evidence="4" id="KW-1185">Reference proteome</keyword>
<dbReference type="SMR" id="A2ESY7"/>
<dbReference type="CDD" id="cd00154">
    <property type="entry name" value="Rab"/>
    <property type="match status" value="1"/>
</dbReference>
<keyword evidence="2" id="KW-1133">Transmembrane helix</keyword>
<dbReference type="VEuPathDB" id="TrichDB:TVAGG3_0191650"/>
<evidence type="ECO:0000256" key="2">
    <source>
        <dbReference type="SAM" id="Phobius"/>
    </source>
</evidence>
<dbReference type="NCBIfam" id="TIGR00231">
    <property type="entry name" value="small_GTP"/>
    <property type="match status" value="1"/>
</dbReference>
<feature type="transmembrane region" description="Helical" evidence="2">
    <location>
        <begin position="70"/>
        <end position="93"/>
    </location>
</feature>
<keyword evidence="2" id="KW-0472">Membrane</keyword>
<dbReference type="OrthoDB" id="10471966at2759"/>
<evidence type="ECO:0000313" key="3">
    <source>
        <dbReference type="EMBL" id="EAY04245.1"/>
    </source>
</evidence>
<dbReference type="PROSITE" id="PS51419">
    <property type="entry name" value="RAB"/>
    <property type="match status" value="1"/>
</dbReference>
<dbReference type="GO" id="GO:0003924">
    <property type="term" value="F:GTPase activity"/>
    <property type="evidence" value="ECO:0000318"/>
    <property type="project" value="GO_Central"/>
</dbReference>
<evidence type="ECO:0000256" key="1">
    <source>
        <dbReference type="ARBA" id="ARBA00006270"/>
    </source>
</evidence>
<dbReference type="Proteomes" id="UP000001542">
    <property type="component" value="Unassembled WGS sequence"/>
</dbReference>
<dbReference type="FunFam" id="3.40.50.300:FF:000808">
    <property type="entry name" value="Small GTP-binding protein, putative"/>
    <property type="match status" value="1"/>
</dbReference>
<evidence type="ECO:0000313" key="4">
    <source>
        <dbReference type="Proteomes" id="UP000001542"/>
    </source>
</evidence>
<dbReference type="GO" id="GO:0005769">
    <property type="term" value="C:early endosome"/>
    <property type="evidence" value="ECO:0000318"/>
    <property type="project" value="GO_Central"/>
</dbReference>
<dbReference type="RefSeq" id="XP_001316468.1">
    <property type="nucleotide sequence ID" value="XM_001316433.1"/>
</dbReference>
<dbReference type="InParanoid" id="A2ESY7"/>
<dbReference type="InterPro" id="IPR001806">
    <property type="entry name" value="Small_GTPase"/>
</dbReference>
<reference evidence="3" key="1">
    <citation type="submission" date="2006-10" db="EMBL/GenBank/DDBJ databases">
        <authorList>
            <person name="Amadeo P."/>
            <person name="Zhao Q."/>
            <person name="Wortman J."/>
            <person name="Fraser-Liggett C."/>
            <person name="Carlton J."/>
        </authorList>
    </citation>
    <scope>NUCLEOTIDE SEQUENCE</scope>
    <source>
        <strain evidence="3">G3</strain>
    </source>
</reference>
<dbReference type="EMBL" id="DS113481">
    <property type="protein sequence ID" value="EAY04245.1"/>
    <property type="molecule type" value="Genomic_DNA"/>
</dbReference>
<dbReference type="PROSITE" id="PS51420">
    <property type="entry name" value="RHO"/>
    <property type="match status" value="1"/>
</dbReference>
<dbReference type="SMART" id="SM00174">
    <property type="entry name" value="RHO"/>
    <property type="match status" value="1"/>
</dbReference>